<proteinExistence type="predicted"/>
<dbReference type="InterPro" id="IPR012341">
    <property type="entry name" value="6hp_glycosidase-like_sf"/>
</dbReference>
<dbReference type="Proteomes" id="UP000630887">
    <property type="component" value="Unassembled WGS sequence"/>
</dbReference>
<evidence type="ECO:0000313" key="4">
    <source>
        <dbReference type="EMBL" id="GIG10971.1"/>
    </source>
</evidence>
<feature type="domain" description="Mannosylglycerate hydrolase MGH1-like glycoside hydrolase" evidence="3">
    <location>
        <begin position="413"/>
        <end position="653"/>
    </location>
</feature>
<dbReference type="InterPro" id="IPR008928">
    <property type="entry name" value="6-hairpin_glycosidase_sf"/>
</dbReference>
<dbReference type="InterPro" id="IPR054491">
    <property type="entry name" value="MGH1-like_GH"/>
</dbReference>
<dbReference type="RefSeq" id="WP_239167997.1">
    <property type="nucleotide sequence ID" value="NZ_BAAALC010000015.1"/>
</dbReference>
<dbReference type="AlphaFoldDB" id="A0A8J3L9J0"/>
<dbReference type="Pfam" id="PF22422">
    <property type="entry name" value="MGH1-like_GH"/>
    <property type="match status" value="1"/>
</dbReference>
<dbReference type="EMBL" id="BONI01000108">
    <property type="protein sequence ID" value="GIG10971.1"/>
    <property type="molecule type" value="Genomic_DNA"/>
</dbReference>
<evidence type="ECO:0000259" key="3">
    <source>
        <dbReference type="Pfam" id="PF22422"/>
    </source>
</evidence>
<name>A0A8J3L9J0_9ACTN</name>
<evidence type="ECO:0000313" key="5">
    <source>
        <dbReference type="Proteomes" id="UP000630887"/>
    </source>
</evidence>
<comment type="caution">
    <text evidence="4">The sequence shown here is derived from an EMBL/GenBank/DDBJ whole genome shotgun (WGS) entry which is preliminary data.</text>
</comment>
<evidence type="ECO:0008006" key="6">
    <source>
        <dbReference type="Google" id="ProtNLM"/>
    </source>
</evidence>
<dbReference type="Pfam" id="PF14742">
    <property type="entry name" value="GDE_N_bis"/>
    <property type="match status" value="1"/>
</dbReference>
<reference evidence="4 5" key="1">
    <citation type="submission" date="2021-01" db="EMBL/GenBank/DDBJ databases">
        <title>Whole genome shotgun sequence of Catellatospora coxensis NBRC 107359.</title>
        <authorList>
            <person name="Komaki H."/>
            <person name="Tamura T."/>
        </authorList>
    </citation>
    <scope>NUCLEOTIDE SEQUENCE [LARGE SCALE GENOMIC DNA]</scope>
    <source>
        <strain evidence="4 5">NBRC 107359</strain>
    </source>
</reference>
<keyword evidence="5" id="KW-1185">Reference proteome</keyword>
<protein>
    <recommendedName>
        <fullName evidence="6">Glycogen debranching enzyme</fullName>
    </recommendedName>
</protein>
<sequence>MPVDDMASGEVLVTRTPEGRARHRPTPLDPSPEARPNEAFEDEKAYPPELGTDAIAVLEGRTFLLSDALGDVPVGSVGGLVHDDTRFLNRWELTLEGRPLSLLKSRAVDYYSAAFYLTNAELPGIRANTLAVRRFRFVGDGVLEQLEVLNAGLDPARLELRLACGSDFADLFEMKSTVRDRSEQISSTQDAAAGSIRFGYEVPGFSAACLVRVVQDTVLDAASLTAAADTEVLVDGDSLVWALDLAPGQMFKGLVRVELVLNGRVLQPMHEDFGEQQQISQGALKRWLDAAPTFEADHPDLKAVLDKSVVDLAALRIEGDVAGDHYVLPAAGLPWFMALFGRDTLITSLQTLWVGPDLARGALHLLGELQGTKMDDFRDEEPGKILHEIRRGELTVLGVKPHSPYYGTSDATPLWLILLSEYWRMTDDATFVRERWPRVTAALEWIDRYGDRDNDGYIEYATRSSQGLGNQCWKDSWDGMQFHDGRIPYLPIAAAEIQGYAYDAKVRTAELADRVMGDAELAERLTREAQELFTRFNRDFWSDDRGGYYAVGLDGDKNPIDSVTSNLGHLLWSGIVPSERADQVVRHLMSDSLFSGWGVRTLSNQDQGFNPIGYHSGTIWPHDNSIIALGLARYGFRDEANRIALAQIEAATHSAYRLPEAFAGFSRVHSGFPVPYPTACSPQAWATGAPFAFVKVMLGLEAHEREIRLDPKVPDEIGRIQIRNLPAFGTHWDIEAHGTRGFVRLAR</sequence>
<accession>A0A8J3L9J0</accession>
<gene>
    <name evidence="4" type="ORF">Cco03nite_76710</name>
</gene>
<evidence type="ECO:0000259" key="2">
    <source>
        <dbReference type="Pfam" id="PF14742"/>
    </source>
</evidence>
<feature type="compositionally biased region" description="Basic and acidic residues" evidence="1">
    <location>
        <begin position="35"/>
        <end position="46"/>
    </location>
</feature>
<evidence type="ECO:0000256" key="1">
    <source>
        <dbReference type="SAM" id="MobiDB-lite"/>
    </source>
</evidence>
<dbReference type="GO" id="GO:0005975">
    <property type="term" value="P:carbohydrate metabolic process"/>
    <property type="evidence" value="ECO:0007669"/>
    <property type="project" value="InterPro"/>
</dbReference>
<dbReference type="SUPFAM" id="SSF48208">
    <property type="entry name" value="Six-hairpin glycosidases"/>
    <property type="match status" value="1"/>
</dbReference>
<feature type="domain" description="Putative glycogen debranching enzyme N-terminal" evidence="2">
    <location>
        <begin position="59"/>
        <end position="250"/>
    </location>
</feature>
<feature type="region of interest" description="Disordered" evidence="1">
    <location>
        <begin position="1"/>
        <end position="46"/>
    </location>
</feature>
<dbReference type="InterPro" id="IPR032856">
    <property type="entry name" value="GDE_N_bis"/>
</dbReference>
<dbReference type="Gene3D" id="1.50.10.10">
    <property type="match status" value="1"/>
</dbReference>
<organism evidence="4 5">
    <name type="scientific">Catellatospora coxensis</name>
    <dbReference type="NCBI Taxonomy" id="310354"/>
    <lineage>
        <taxon>Bacteria</taxon>
        <taxon>Bacillati</taxon>
        <taxon>Actinomycetota</taxon>
        <taxon>Actinomycetes</taxon>
        <taxon>Micromonosporales</taxon>
        <taxon>Micromonosporaceae</taxon>
        <taxon>Catellatospora</taxon>
    </lineage>
</organism>